<dbReference type="STRING" id="591205.SAMN05421538_1293"/>
<dbReference type="AlphaFoldDB" id="A0A1G7HQC6"/>
<dbReference type="CDD" id="cd06558">
    <property type="entry name" value="crotonase-like"/>
    <property type="match status" value="1"/>
</dbReference>
<dbReference type="Pfam" id="PF00378">
    <property type="entry name" value="ECH_1"/>
    <property type="match status" value="1"/>
</dbReference>
<evidence type="ECO:0000256" key="2">
    <source>
        <dbReference type="RuleBase" id="RU003707"/>
    </source>
</evidence>
<dbReference type="InterPro" id="IPR018376">
    <property type="entry name" value="Enoyl-CoA_hyd/isom_CS"/>
</dbReference>
<reference evidence="3 4" key="1">
    <citation type="submission" date="2016-10" db="EMBL/GenBank/DDBJ databases">
        <authorList>
            <person name="de Groot N.N."/>
        </authorList>
    </citation>
    <scope>NUCLEOTIDE SEQUENCE [LARGE SCALE GENOMIC DNA]</scope>
    <source>
        <strain evidence="3 4">DSM 22220</strain>
    </source>
</reference>
<gene>
    <name evidence="3" type="ORF">SAMN05421538_1293</name>
</gene>
<comment type="similarity">
    <text evidence="1 2">Belongs to the enoyl-CoA hydratase/isomerase family.</text>
</comment>
<dbReference type="EMBL" id="FNAH01000029">
    <property type="protein sequence ID" value="SDF02662.1"/>
    <property type="molecule type" value="Genomic_DNA"/>
</dbReference>
<dbReference type="RefSeq" id="WP_245727398.1">
    <property type="nucleotide sequence ID" value="NZ_FNAH01000029.1"/>
</dbReference>
<dbReference type="PANTHER" id="PTHR43459:SF1">
    <property type="entry name" value="EG:BACN32G11.4 PROTEIN"/>
    <property type="match status" value="1"/>
</dbReference>
<dbReference type="PROSITE" id="PS00166">
    <property type="entry name" value="ENOYL_COA_HYDRATASE"/>
    <property type="match status" value="1"/>
</dbReference>
<dbReference type="InterPro" id="IPR029045">
    <property type="entry name" value="ClpP/crotonase-like_dom_sf"/>
</dbReference>
<dbReference type="Proteomes" id="UP000199344">
    <property type="component" value="Unassembled WGS sequence"/>
</dbReference>
<dbReference type="NCBIfam" id="NF046063">
    <property type="entry name" value="oxepin_alt"/>
    <property type="match status" value="1"/>
</dbReference>
<dbReference type="GO" id="GO:0003824">
    <property type="term" value="F:catalytic activity"/>
    <property type="evidence" value="ECO:0007669"/>
    <property type="project" value="InterPro"/>
</dbReference>
<dbReference type="NCBIfam" id="NF005700">
    <property type="entry name" value="PRK07511.1"/>
    <property type="match status" value="1"/>
</dbReference>
<evidence type="ECO:0000313" key="3">
    <source>
        <dbReference type="EMBL" id="SDF02662.1"/>
    </source>
</evidence>
<dbReference type="InterPro" id="IPR001753">
    <property type="entry name" value="Enoyl-CoA_hydra/iso"/>
</dbReference>
<dbReference type="Gene3D" id="3.90.226.10">
    <property type="entry name" value="2-enoyl-CoA Hydratase, Chain A, domain 1"/>
    <property type="match status" value="1"/>
</dbReference>
<dbReference type="PANTHER" id="PTHR43459">
    <property type="entry name" value="ENOYL-COA HYDRATASE"/>
    <property type="match status" value="1"/>
</dbReference>
<evidence type="ECO:0000313" key="4">
    <source>
        <dbReference type="Proteomes" id="UP000199344"/>
    </source>
</evidence>
<protein>
    <submittedName>
        <fullName evidence="3">Enoyl-CoA hydratase/carnithine racemase</fullName>
    </submittedName>
</protein>
<name>A0A1G7HQC6_9RHOB</name>
<evidence type="ECO:0000256" key="1">
    <source>
        <dbReference type="ARBA" id="ARBA00005254"/>
    </source>
</evidence>
<dbReference type="Gene3D" id="1.10.12.10">
    <property type="entry name" value="Lyase 2-enoyl-coa Hydratase, Chain A, domain 2"/>
    <property type="match status" value="1"/>
</dbReference>
<sequence length="279" mass="28477">MTDMTAETNQTAPVLRAQHGPTLVLTINAPKLRNALSPEVYDGVLAGLAHAAATPGIANVVLEGAQGFFCAGGDLNALATRAALPLEERAERIEMLHEVVRRIRSAPKPVIAAIEGGAAGAGASIALAADLIVAAGDSYLSIAYVKAGLVPDGGATASLLRALPPQFAAEMALLGGRIPAQRLADLGVVNRVAPPGEALRLALQLGAELAQGSVAAQSAILGLLDSAADLSFDDQLEREKQAMAAALGSADAAEGIAAFRERRQPDFPQYAAPGVSSRK</sequence>
<accession>A0A1G7HQC6</accession>
<organism evidence="3 4">
    <name type="scientific">Paracoccus isoporae</name>
    <dbReference type="NCBI Taxonomy" id="591205"/>
    <lineage>
        <taxon>Bacteria</taxon>
        <taxon>Pseudomonadati</taxon>
        <taxon>Pseudomonadota</taxon>
        <taxon>Alphaproteobacteria</taxon>
        <taxon>Rhodobacterales</taxon>
        <taxon>Paracoccaceae</taxon>
        <taxon>Paracoccus</taxon>
    </lineage>
</organism>
<dbReference type="InterPro" id="IPR014748">
    <property type="entry name" value="Enoyl-CoA_hydra_C"/>
</dbReference>
<keyword evidence="4" id="KW-1185">Reference proteome</keyword>
<proteinExistence type="inferred from homology"/>
<dbReference type="SUPFAM" id="SSF52096">
    <property type="entry name" value="ClpP/crotonase"/>
    <property type="match status" value="1"/>
</dbReference>